<organism evidence="2 3">
    <name type="scientific">Pendulispora brunnea</name>
    <dbReference type="NCBI Taxonomy" id="2905690"/>
    <lineage>
        <taxon>Bacteria</taxon>
        <taxon>Pseudomonadati</taxon>
        <taxon>Myxococcota</taxon>
        <taxon>Myxococcia</taxon>
        <taxon>Myxococcales</taxon>
        <taxon>Sorangiineae</taxon>
        <taxon>Pendulisporaceae</taxon>
        <taxon>Pendulispora</taxon>
    </lineage>
</organism>
<keyword evidence="1" id="KW-0812">Transmembrane</keyword>
<dbReference type="Proteomes" id="UP001379533">
    <property type="component" value="Chromosome"/>
</dbReference>
<feature type="transmembrane region" description="Helical" evidence="1">
    <location>
        <begin position="153"/>
        <end position="176"/>
    </location>
</feature>
<accession>A0ABZ2KCT8</accession>
<name>A0ABZ2KCT8_9BACT</name>
<proteinExistence type="predicted"/>
<feature type="transmembrane region" description="Helical" evidence="1">
    <location>
        <begin position="83"/>
        <end position="105"/>
    </location>
</feature>
<dbReference type="EMBL" id="CP089982">
    <property type="protein sequence ID" value="WXA96477.1"/>
    <property type="molecule type" value="Genomic_DNA"/>
</dbReference>
<keyword evidence="1" id="KW-0472">Membrane</keyword>
<feature type="transmembrane region" description="Helical" evidence="1">
    <location>
        <begin position="52"/>
        <end position="71"/>
    </location>
</feature>
<dbReference type="RefSeq" id="WP_394847092.1">
    <property type="nucleotide sequence ID" value="NZ_CP089982.1"/>
</dbReference>
<feature type="transmembrane region" description="Helical" evidence="1">
    <location>
        <begin position="111"/>
        <end position="132"/>
    </location>
</feature>
<keyword evidence="1" id="KW-1133">Transmembrane helix</keyword>
<dbReference type="Gene3D" id="1.10.357.140">
    <property type="entry name" value="UbiA prenyltransferase"/>
    <property type="match status" value="1"/>
</dbReference>
<keyword evidence="3" id="KW-1185">Reference proteome</keyword>
<reference evidence="2 3" key="1">
    <citation type="submission" date="2021-12" db="EMBL/GenBank/DDBJ databases">
        <title>Discovery of the Pendulisporaceae a myxobacterial family with distinct sporulation behavior and unique specialized metabolism.</title>
        <authorList>
            <person name="Garcia R."/>
            <person name="Popoff A."/>
            <person name="Bader C.D."/>
            <person name="Loehr J."/>
            <person name="Walesch S."/>
            <person name="Walt C."/>
            <person name="Boldt J."/>
            <person name="Bunk B."/>
            <person name="Haeckl F.J.F.P.J."/>
            <person name="Gunesch A.P."/>
            <person name="Birkelbach J."/>
            <person name="Nuebel U."/>
            <person name="Pietschmann T."/>
            <person name="Bach T."/>
            <person name="Mueller R."/>
        </authorList>
    </citation>
    <scope>NUCLEOTIDE SEQUENCE [LARGE SCALE GENOMIC DNA]</scope>
    <source>
        <strain evidence="2 3">MSr12523</strain>
    </source>
</reference>
<evidence type="ECO:0000256" key="1">
    <source>
        <dbReference type="SAM" id="Phobius"/>
    </source>
</evidence>
<feature type="transmembrane region" description="Helical" evidence="1">
    <location>
        <begin position="220"/>
        <end position="242"/>
    </location>
</feature>
<evidence type="ECO:0000313" key="2">
    <source>
        <dbReference type="EMBL" id="WXA96477.1"/>
    </source>
</evidence>
<dbReference type="InterPro" id="IPR044878">
    <property type="entry name" value="UbiA_sf"/>
</dbReference>
<gene>
    <name evidence="2" type="ORF">LZC95_06440</name>
</gene>
<evidence type="ECO:0000313" key="3">
    <source>
        <dbReference type="Proteomes" id="UP001379533"/>
    </source>
</evidence>
<feature type="transmembrane region" description="Helical" evidence="1">
    <location>
        <begin position="188"/>
        <end position="208"/>
    </location>
</feature>
<sequence>MRVADELRDYEYDKAYKPNRPLVRGDVTFPELYWTLGVTAVVLLGFNATLSIARTAALAFIVVHSLVLWVLEKKWGRYRDGMFFALPVWVLIFCAQAVYVCVAHAERCGSAVSMRGALAGAATIFMYLHWEVARKTAWPQSSKPGEKLYSSEVGTAPAMLIAVGFAVLASALMIGLVSPWSEGNRDSMVVWLLAIPPALALFNAVRFLRGRGIAAGPGPLATATYFSFIGLLAFCVIVVRVVHG</sequence>
<protein>
    <submittedName>
        <fullName evidence="2">Uncharacterized protein</fullName>
    </submittedName>
</protein>